<name>A0A3Q9R1D3_9BACI</name>
<dbReference type="EMBL" id="CP022572">
    <property type="protein sequence ID" value="AZU64174.1"/>
    <property type="molecule type" value="Genomic_DNA"/>
</dbReference>
<protein>
    <recommendedName>
        <fullName evidence="3 6">Flagellar basal body rod protein FlgB</fullName>
    </recommendedName>
</protein>
<evidence type="ECO:0000313" key="9">
    <source>
        <dbReference type="Proteomes" id="UP000282892"/>
    </source>
</evidence>
<dbReference type="InterPro" id="IPR001444">
    <property type="entry name" value="Flag_bb_rod_N"/>
</dbReference>
<evidence type="ECO:0000256" key="1">
    <source>
        <dbReference type="ARBA" id="ARBA00004117"/>
    </source>
</evidence>
<keyword evidence="4 6" id="KW-0975">Bacterial flagellum</keyword>
<dbReference type="GO" id="GO:0030694">
    <property type="term" value="C:bacterial-type flagellum basal body, rod"/>
    <property type="evidence" value="ECO:0007669"/>
    <property type="project" value="InterPro"/>
</dbReference>
<comment type="subcellular location">
    <subcellularLocation>
        <location evidence="1 6">Bacterial flagellum basal body</location>
    </subcellularLocation>
</comment>
<keyword evidence="8" id="KW-0282">Flagellum</keyword>
<comment type="similarity">
    <text evidence="2 6">Belongs to the flagella basal body rod proteins family.</text>
</comment>
<dbReference type="RefSeq" id="WP_127488872.1">
    <property type="nucleotide sequence ID" value="NZ_CP022572.1"/>
</dbReference>
<dbReference type="Proteomes" id="UP000282892">
    <property type="component" value="Chromosome"/>
</dbReference>
<comment type="function">
    <text evidence="5 6">Structural component of flagellum, the bacterial motility apparatus. Part of the rod structure of flagellar basal body.</text>
</comment>
<evidence type="ECO:0000259" key="7">
    <source>
        <dbReference type="Pfam" id="PF00460"/>
    </source>
</evidence>
<proteinExistence type="inferred from homology"/>
<dbReference type="PIRSF" id="PIRSF002889">
    <property type="entry name" value="Rod_FlgB"/>
    <property type="match status" value="1"/>
</dbReference>
<dbReference type="Pfam" id="PF00460">
    <property type="entry name" value="Flg_bb_rod"/>
    <property type="match status" value="1"/>
</dbReference>
<dbReference type="KEGG" id="nmk:CHR53_24665"/>
<keyword evidence="8" id="KW-0969">Cilium</keyword>
<reference evidence="8 9" key="1">
    <citation type="submission" date="2017-07" db="EMBL/GenBank/DDBJ databases">
        <title>The complete genome sequence of Bacillus mesonae strain H20-5, an efficient strain improving plant abiotic stress resistance.</title>
        <authorList>
            <person name="Kim S.Y."/>
            <person name="Song H."/>
            <person name="Sang M.K."/>
            <person name="Weon H.-Y."/>
            <person name="Song J."/>
        </authorList>
    </citation>
    <scope>NUCLEOTIDE SEQUENCE [LARGE SCALE GENOMIC DNA]</scope>
    <source>
        <strain evidence="8 9">H20-5</strain>
    </source>
</reference>
<dbReference type="InterPro" id="IPR006300">
    <property type="entry name" value="FlgB"/>
</dbReference>
<evidence type="ECO:0000256" key="2">
    <source>
        <dbReference type="ARBA" id="ARBA00009677"/>
    </source>
</evidence>
<dbReference type="STRING" id="1193713.GCA_001636315_01832"/>
<dbReference type="GO" id="GO:0071978">
    <property type="term" value="P:bacterial-type flagellum-dependent swarming motility"/>
    <property type="evidence" value="ECO:0007669"/>
    <property type="project" value="TreeGrafter"/>
</dbReference>
<keyword evidence="9" id="KW-1185">Reference proteome</keyword>
<sequence length="130" mass="14263">MNQLIGIMSSALDASALRQKSISNNIANVDTPNYKPTKVSFEELLQHEVQSSFIGKRTNAKHIVIGSPSAAQVPSAKLERANTTFTNSGNGVDLDYETAQLSQNTIWYQSLTYGLNEEFNLLKTSIRGRG</sequence>
<keyword evidence="8" id="KW-0966">Cell projection</keyword>
<dbReference type="NCBIfam" id="TIGR01396">
    <property type="entry name" value="FlgB"/>
    <property type="match status" value="1"/>
</dbReference>
<dbReference type="PANTHER" id="PTHR30435:SF12">
    <property type="entry name" value="FLAGELLAR BASAL BODY ROD PROTEIN FLGB"/>
    <property type="match status" value="1"/>
</dbReference>
<evidence type="ECO:0000256" key="5">
    <source>
        <dbReference type="ARBA" id="ARBA00024934"/>
    </source>
</evidence>
<dbReference type="PANTHER" id="PTHR30435">
    <property type="entry name" value="FLAGELLAR PROTEIN"/>
    <property type="match status" value="1"/>
</dbReference>
<comment type="subunit">
    <text evidence="6">The basal body constitutes a major portion of the flagellar organelle and consists of a number of rings mounted on a central rod.</text>
</comment>
<feature type="domain" description="Flagellar basal body rod protein N-terminal" evidence="7">
    <location>
        <begin position="9"/>
        <end position="35"/>
    </location>
</feature>
<organism evidence="8 9">
    <name type="scientific">Neobacillus mesonae</name>
    <dbReference type="NCBI Taxonomy" id="1193713"/>
    <lineage>
        <taxon>Bacteria</taxon>
        <taxon>Bacillati</taxon>
        <taxon>Bacillota</taxon>
        <taxon>Bacilli</taxon>
        <taxon>Bacillales</taxon>
        <taxon>Bacillaceae</taxon>
        <taxon>Neobacillus</taxon>
    </lineage>
</organism>
<evidence type="ECO:0000313" key="8">
    <source>
        <dbReference type="EMBL" id="AZU64174.1"/>
    </source>
</evidence>
<evidence type="ECO:0000256" key="4">
    <source>
        <dbReference type="ARBA" id="ARBA00023143"/>
    </source>
</evidence>
<gene>
    <name evidence="8" type="primary">flgB</name>
    <name evidence="8" type="ORF">CHR53_24665</name>
</gene>
<evidence type="ECO:0000256" key="3">
    <source>
        <dbReference type="ARBA" id="ARBA00014376"/>
    </source>
</evidence>
<dbReference type="OrthoDB" id="9792068at2"/>
<dbReference type="InterPro" id="IPR019776">
    <property type="entry name" value="Flagellar_basal_body_rod_CS"/>
</dbReference>
<dbReference type="PROSITE" id="PS00588">
    <property type="entry name" value="FLAGELLA_BB_ROD"/>
    <property type="match status" value="1"/>
</dbReference>
<accession>A0A3Q9R1D3</accession>
<dbReference type="AlphaFoldDB" id="A0A3Q9R1D3"/>
<evidence type="ECO:0000256" key="6">
    <source>
        <dbReference type="PIRNR" id="PIRNR002889"/>
    </source>
</evidence>